<organism evidence="1 2">
    <name type="scientific">Pseudomonas lini</name>
    <dbReference type="NCBI Taxonomy" id="163011"/>
    <lineage>
        <taxon>Bacteria</taxon>
        <taxon>Pseudomonadati</taxon>
        <taxon>Pseudomonadota</taxon>
        <taxon>Gammaproteobacteria</taxon>
        <taxon>Pseudomonadales</taxon>
        <taxon>Pseudomonadaceae</taxon>
        <taxon>Pseudomonas</taxon>
    </lineage>
</organism>
<dbReference type="AlphaFoldDB" id="A0A1H1Z3N5"/>
<proteinExistence type="predicted"/>
<keyword evidence="2" id="KW-1185">Reference proteome</keyword>
<name>A0A1H1Z3N5_9PSED</name>
<dbReference type="Proteomes" id="UP000182814">
    <property type="component" value="Chromosome I"/>
</dbReference>
<protein>
    <submittedName>
        <fullName evidence="1">Uncharacterized protein</fullName>
    </submittedName>
</protein>
<evidence type="ECO:0000313" key="1">
    <source>
        <dbReference type="EMBL" id="SDT27776.1"/>
    </source>
</evidence>
<sequence>MTFCALQNRVQSFAKCFVALVAKLSSHSFSYLEQFPEAVLLSDRTAAKDEV</sequence>
<gene>
    <name evidence="1" type="ORF">SAMN04490191_3750</name>
</gene>
<reference evidence="2" key="1">
    <citation type="submission" date="2016-10" db="EMBL/GenBank/DDBJ databases">
        <authorList>
            <person name="Varghese N."/>
            <person name="Submissions S."/>
        </authorList>
    </citation>
    <scope>NUCLEOTIDE SEQUENCE [LARGE SCALE GENOMIC DNA]</scope>
    <source>
        <strain evidence="2">BS3782</strain>
    </source>
</reference>
<dbReference type="EMBL" id="LT629746">
    <property type="protein sequence ID" value="SDT27776.1"/>
    <property type="molecule type" value="Genomic_DNA"/>
</dbReference>
<evidence type="ECO:0000313" key="2">
    <source>
        <dbReference type="Proteomes" id="UP000182814"/>
    </source>
</evidence>
<accession>A0A1H1Z3N5</accession>